<dbReference type="EMBL" id="JBDXSU010000035">
    <property type="protein sequence ID" value="MFB5193029.1"/>
    <property type="molecule type" value="Genomic_DNA"/>
</dbReference>
<evidence type="ECO:0000256" key="3">
    <source>
        <dbReference type="ARBA" id="ARBA00022989"/>
    </source>
</evidence>
<sequence length="91" mass="9627">MVALKMIALILSLGMDTLMMSISLGFVKTKGKATITFTFACAEALIPLIGLFIGKGAGRVIGNWASLVGGIALLAVAVKMRMKRKKSWNGI</sequence>
<evidence type="ECO:0000256" key="1">
    <source>
        <dbReference type="ARBA" id="ARBA00022475"/>
    </source>
</evidence>
<dbReference type="RefSeq" id="WP_275474994.1">
    <property type="nucleotide sequence ID" value="NZ_CP162940.1"/>
</dbReference>
<evidence type="ECO:0000256" key="2">
    <source>
        <dbReference type="ARBA" id="ARBA00022692"/>
    </source>
</evidence>
<name>A0ABV5AL67_9BACL</name>
<proteinExistence type="predicted"/>
<feature type="transmembrane region" description="Helical" evidence="5">
    <location>
        <begin position="6"/>
        <end position="27"/>
    </location>
</feature>
<organism evidence="6 7">
    <name type="scientific">Alicyclobacillus fastidiosus</name>
    <dbReference type="NCBI Taxonomy" id="392011"/>
    <lineage>
        <taxon>Bacteria</taxon>
        <taxon>Bacillati</taxon>
        <taxon>Bacillota</taxon>
        <taxon>Bacilli</taxon>
        <taxon>Bacillales</taxon>
        <taxon>Alicyclobacillaceae</taxon>
        <taxon>Alicyclobacillus</taxon>
    </lineage>
</organism>
<accession>A0ABV5AL67</accession>
<protein>
    <submittedName>
        <fullName evidence="6">Manganese efflux pump</fullName>
    </submittedName>
</protein>
<evidence type="ECO:0000256" key="5">
    <source>
        <dbReference type="SAM" id="Phobius"/>
    </source>
</evidence>
<keyword evidence="2 5" id="KW-0812">Transmembrane</keyword>
<dbReference type="Proteomes" id="UP001579974">
    <property type="component" value="Unassembled WGS sequence"/>
</dbReference>
<reference evidence="6 7" key="1">
    <citation type="journal article" date="2024" name="Int. J. Mol. Sci.">
        <title>Exploration of Alicyclobacillus spp. Genome in Search of Antibiotic Resistance.</title>
        <authorList>
            <person name="Bucka-Kolendo J."/>
            <person name="Kiousi D.E."/>
            <person name="Dekowska A."/>
            <person name="Mikolajczuk-Szczyrba A."/>
            <person name="Karadedos D.M."/>
            <person name="Michael P."/>
            <person name="Galanis A."/>
            <person name="Sokolowska B."/>
        </authorList>
    </citation>
    <scope>NUCLEOTIDE SEQUENCE [LARGE SCALE GENOMIC DNA]</scope>
    <source>
        <strain evidence="6 7">KKP 3000</strain>
    </source>
</reference>
<gene>
    <name evidence="6" type="ORF">KKP3000_002627</name>
</gene>
<feature type="transmembrane region" description="Helical" evidence="5">
    <location>
        <begin position="60"/>
        <end position="78"/>
    </location>
</feature>
<keyword evidence="7" id="KW-1185">Reference proteome</keyword>
<dbReference type="Pfam" id="PF02659">
    <property type="entry name" value="Mntp"/>
    <property type="match status" value="1"/>
</dbReference>
<comment type="caution">
    <text evidence="6">The sequence shown here is derived from an EMBL/GenBank/DDBJ whole genome shotgun (WGS) entry which is preliminary data.</text>
</comment>
<feature type="transmembrane region" description="Helical" evidence="5">
    <location>
        <begin position="34"/>
        <end position="54"/>
    </location>
</feature>
<keyword evidence="1" id="KW-1003">Cell membrane</keyword>
<evidence type="ECO:0000256" key="4">
    <source>
        <dbReference type="ARBA" id="ARBA00023136"/>
    </source>
</evidence>
<evidence type="ECO:0000313" key="6">
    <source>
        <dbReference type="EMBL" id="MFB5193029.1"/>
    </source>
</evidence>
<dbReference type="InterPro" id="IPR003810">
    <property type="entry name" value="Mntp/YtaF"/>
</dbReference>
<evidence type="ECO:0000313" key="7">
    <source>
        <dbReference type="Proteomes" id="UP001579974"/>
    </source>
</evidence>
<keyword evidence="3 5" id="KW-1133">Transmembrane helix</keyword>
<keyword evidence="4 5" id="KW-0472">Membrane</keyword>